<organism evidence="9 10">
    <name type="scientific">Gonium pectorale</name>
    <name type="common">Green alga</name>
    <dbReference type="NCBI Taxonomy" id="33097"/>
    <lineage>
        <taxon>Eukaryota</taxon>
        <taxon>Viridiplantae</taxon>
        <taxon>Chlorophyta</taxon>
        <taxon>core chlorophytes</taxon>
        <taxon>Chlorophyceae</taxon>
        <taxon>CS clade</taxon>
        <taxon>Chlamydomonadales</taxon>
        <taxon>Volvocaceae</taxon>
        <taxon>Gonium</taxon>
    </lineage>
</organism>
<comment type="similarity">
    <text evidence="2">Belongs to the steroid 5-alpha reductase family.</text>
</comment>
<name>A0A150GH46_GONPE</name>
<dbReference type="PROSITE" id="PS50244">
    <property type="entry name" value="S5A_REDUCTASE"/>
    <property type="match status" value="1"/>
</dbReference>
<dbReference type="OrthoDB" id="5788137at2759"/>
<feature type="transmembrane region" description="Helical" evidence="7">
    <location>
        <begin position="6"/>
        <end position="22"/>
    </location>
</feature>
<feature type="domain" description="3-oxo-5-alpha-steroid 4-dehydrogenase C-terminal" evidence="8">
    <location>
        <begin position="218"/>
        <end position="303"/>
    </location>
</feature>
<evidence type="ECO:0000256" key="6">
    <source>
        <dbReference type="SAM" id="MobiDB-lite"/>
    </source>
</evidence>
<evidence type="ECO:0000256" key="4">
    <source>
        <dbReference type="ARBA" id="ARBA00022989"/>
    </source>
</evidence>
<dbReference type="InterPro" id="IPR039357">
    <property type="entry name" value="SRD5A/TECR"/>
</dbReference>
<evidence type="ECO:0000256" key="7">
    <source>
        <dbReference type="SAM" id="Phobius"/>
    </source>
</evidence>
<evidence type="ECO:0000313" key="9">
    <source>
        <dbReference type="EMBL" id="KXZ49171.1"/>
    </source>
</evidence>
<dbReference type="InterPro" id="IPR001104">
    <property type="entry name" value="3-oxo-5_a-steroid_4-DH_C"/>
</dbReference>
<reference evidence="10" key="1">
    <citation type="journal article" date="2016" name="Nat. Commun.">
        <title>The Gonium pectorale genome demonstrates co-option of cell cycle regulation during the evolution of multicellularity.</title>
        <authorList>
            <person name="Hanschen E.R."/>
            <person name="Marriage T.N."/>
            <person name="Ferris P.J."/>
            <person name="Hamaji T."/>
            <person name="Toyoda A."/>
            <person name="Fujiyama A."/>
            <person name="Neme R."/>
            <person name="Noguchi H."/>
            <person name="Minakuchi Y."/>
            <person name="Suzuki M."/>
            <person name="Kawai-Toyooka H."/>
            <person name="Smith D.R."/>
            <person name="Sparks H."/>
            <person name="Anderson J."/>
            <person name="Bakaric R."/>
            <person name="Luria V."/>
            <person name="Karger A."/>
            <person name="Kirschner M.W."/>
            <person name="Durand P.M."/>
            <person name="Michod R.E."/>
            <person name="Nozaki H."/>
            <person name="Olson B.J."/>
        </authorList>
    </citation>
    <scope>NUCLEOTIDE SEQUENCE [LARGE SCALE GENOMIC DNA]</scope>
    <source>
        <strain evidence="10">NIES-2863</strain>
    </source>
</reference>
<dbReference type="PANTHER" id="PTHR10556">
    <property type="entry name" value="3-OXO-5-ALPHA-STEROID 4-DEHYDROGENASE"/>
    <property type="match status" value="1"/>
</dbReference>
<protein>
    <recommendedName>
        <fullName evidence="8">3-oxo-5-alpha-steroid 4-dehydrogenase C-terminal domain-containing protein</fullName>
    </recommendedName>
</protein>
<evidence type="ECO:0000259" key="8">
    <source>
        <dbReference type="Pfam" id="PF02544"/>
    </source>
</evidence>
<feature type="transmembrane region" description="Helical" evidence="7">
    <location>
        <begin position="97"/>
        <end position="116"/>
    </location>
</feature>
<sequence length="303" mass="32490">MVSDALPGVPLCLTVYMLYAGILPARRPFAEVRAVNVVLLLGWVLHYVYRGFVHPFIMPYSSPTVAIGITLAGTFPNILFSYLTAAQLGCTVYPARWGIGARFLIGVAVYVMGTVINRWADLKLRAGRLAMRRQRRDAASASSRAHQPPSHKHGAAASAAAGAAAGAAATGGDSDDGQMAAAVREALLRAQSGGIAGSAGREGKDGPPAGGAPSAHEQRLAIRSKYFIPRGGLFELVSCPNYFGELLEWTGFALASWSWPSLAWALFCASTFIPRSLTHHRWYKDVFGDEYPAGRRALIPYLL</sequence>
<evidence type="ECO:0000313" key="10">
    <source>
        <dbReference type="Proteomes" id="UP000075714"/>
    </source>
</evidence>
<keyword evidence="5 7" id="KW-0472">Membrane</keyword>
<dbReference type="GO" id="GO:0016020">
    <property type="term" value="C:membrane"/>
    <property type="evidence" value="ECO:0007669"/>
    <property type="project" value="UniProtKB-SubCell"/>
</dbReference>
<feature type="region of interest" description="Disordered" evidence="6">
    <location>
        <begin position="195"/>
        <end position="215"/>
    </location>
</feature>
<keyword evidence="4 7" id="KW-1133">Transmembrane helix</keyword>
<dbReference type="GO" id="GO:0016627">
    <property type="term" value="F:oxidoreductase activity, acting on the CH-CH group of donors"/>
    <property type="evidence" value="ECO:0007669"/>
    <property type="project" value="InterPro"/>
</dbReference>
<evidence type="ECO:0000256" key="1">
    <source>
        <dbReference type="ARBA" id="ARBA00004141"/>
    </source>
</evidence>
<dbReference type="STRING" id="33097.A0A150GH46"/>
<feature type="region of interest" description="Disordered" evidence="6">
    <location>
        <begin position="135"/>
        <end position="156"/>
    </location>
</feature>
<gene>
    <name evidence="9" type="ORF">GPECTOR_23g98</name>
</gene>
<dbReference type="EMBL" id="LSYV01000024">
    <property type="protein sequence ID" value="KXZ49171.1"/>
    <property type="molecule type" value="Genomic_DNA"/>
</dbReference>
<dbReference type="AlphaFoldDB" id="A0A150GH46"/>
<comment type="caution">
    <text evidence="9">The sequence shown here is derived from an EMBL/GenBank/DDBJ whole genome shotgun (WGS) entry which is preliminary data.</text>
</comment>
<comment type="subcellular location">
    <subcellularLocation>
        <location evidence="1">Membrane</location>
        <topology evidence="1">Multi-pass membrane protein</topology>
    </subcellularLocation>
</comment>
<keyword evidence="10" id="KW-1185">Reference proteome</keyword>
<accession>A0A150GH46</accession>
<dbReference type="PANTHER" id="PTHR10556:SF43">
    <property type="entry name" value="STEROID 5-ALPHA-REDUCTASE DET2"/>
    <property type="match status" value="1"/>
</dbReference>
<evidence type="ECO:0000256" key="2">
    <source>
        <dbReference type="ARBA" id="ARBA00007742"/>
    </source>
</evidence>
<dbReference type="Pfam" id="PF02544">
    <property type="entry name" value="Steroid_dh"/>
    <property type="match status" value="1"/>
</dbReference>
<proteinExistence type="inferred from homology"/>
<dbReference type="Gene3D" id="1.20.120.1630">
    <property type="match status" value="1"/>
</dbReference>
<dbReference type="Proteomes" id="UP000075714">
    <property type="component" value="Unassembled WGS sequence"/>
</dbReference>
<evidence type="ECO:0000256" key="3">
    <source>
        <dbReference type="ARBA" id="ARBA00022692"/>
    </source>
</evidence>
<feature type="transmembrane region" description="Helical" evidence="7">
    <location>
        <begin position="65"/>
        <end position="85"/>
    </location>
</feature>
<evidence type="ECO:0000256" key="5">
    <source>
        <dbReference type="ARBA" id="ARBA00023136"/>
    </source>
</evidence>
<keyword evidence="3 7" id="KW-0812">Transmembrane</keyword>
<dbReference type="GO" id="GO:0016132">
    <property type="term" value="P:brassinosteroid biosynthetic process"/>
    <property type="evidence" value="ECO:0007669"/>
    <property type="project" value="TreeGrafter"/>
</dbReference>
<feature type="transmembrane region" description="Helical" evidence="7">
    <location>
        <begin position="34"/>
        <end position="53"/>
    </location>
</feature>